<sequence length="466" mass="50851">MKETVQGKKFWGPSPGIRDPPGRREKLRLASRAWDEPERKALKHGGCFEGTRRLAYTKEQPPGFEPSSGSEEGDEDDDDEEEEEKWDLPHMSGWGMTAGSGPGPARSKTAGEKVARSGGRAWPFADGAHSVPKGRPQLLGASRRRCHLRRRQRAMRAFRMLLYSKSSSLSLHWKLWGKLACKGRRRAGLKRARSSFSLSPGSQPDDDHLSLYKKACPLQGEDCQGGAKHGSRLSRFKPRPSVPHLDYELDGAFSSASPQPPRLTLLGALMDEGSPYPQYTELKRVAFDKDAIAMEVDEEGVLKFDGVSQSSRAAEAEHDLAGDRGPVDPLPNGFGSLAPDGDLCSLPGASDASILISNVCSIEGHTADELFRSPRDKDGALGPGIRLEVGSQQREALSEDGREKTAQHSPLREEHVTCVQSKGGEGSQLHPPQRQLHLSPGEGSLYKQPPPPQRQLHLSPGRGIPV</sequence>
<dbReference type="AlphaFoldDB" id="A0A8D0HLN2"/>
<protein>
    <submittedName>
        <fullName evidence="2">Uncharacterized protein</fullName>
    </submittedName>
</protein>
<evidence type="ECO:0000313" key="2">
    <source>
        <dbReference type="Ensembl" id="ENSSPUP00000023844.1"/>
    </source>
</evidence>
<accession>A0A8D0HLN2</accession>
<reference evidence="2" key="2">
    <citation type="submission" date="2025-09" db="UniProtKB">
        <authorList>
            <consortium name="Ensembl"/>
        </authorList>
    </citation>
    <scope>IDENTIFICATION</scope>
</reference>
<name>A0A8D0HLN2_SPHPU</name>
<dbReference type="Proteomes" id="UP000694392">
    <property type="component" value="Unplaced"/>
</dbReference>
<evidence type="ECO:0000256" key="1">
    <source>
        <dbReference type="SAM" id="MobiDB-lite"/>
    </source>
</evidence>
<feature type="compositionally biased region" description="Acidic residues" evidence="1">
    <location>
        <begin position="71"/>
        <end position="85"/>
    </location>
</feature>
<keyword evidence="3" id="KW-1185">Reference proteome</keyword>
<proteinExistence type="predicted"/>
<organism evidence="2 3">
    <name type="scientific">Sphenodon punctatus</name>
    <name type="common">Tuatara</name>
    <name type="synonym">Hatteria punctata</name>
    <dbReference type="NCBI Taxonomy" id="8508"/>
    <lineage>
        <taxon>Eukaryota</taxon>
        <taxon>Metazoa</taxon>
        <taxon>Chordata</taxon>
        <taxon>Craniata</taxon>
        <taxon>Vertebrata</taxon>
        <taxon>Euteleostomi</taxon>
        <taxon>Lepidosauria</taxon>
        <taxon>Sphenodontia</taxon>
        <taxon>Sphenodontidae</taxon>
        <taxon>Sphenodon</taxon>
    </lineage>
</organism>
<feature type="compositionally biased region" description="Basic and acidic residues" evidence="1">
    <location>
        <begin position="20"/>
        <end position="40"/>
    </location>
</feature>
<feature type="compositionally biased region" description="Low complexity" evidence="1">
    <location>
        <begin position="61"/>
        <end position="70"/>
    </location>
</feature>
<feature type="region of interest" description="Disordered" evidence="1">
    <location>
        <begin position="1"/>
        <end position="136"/>
    </location>
</feature>
<dbReference type="Ensembl" id="ENSSPUT00000025440.1">
    <property type="protein sequence ID" value="ENSSPUP00000023844.1"/>
    <property type="gene ID" value="ENSSPUG00000018293.1"/>
</dbReference>
<feature type="region of interest" description="Disordered" evidence="1">
    <location>
        <begin position="389"/>
        <end position="466"/>
    </location>
</feature>
<dbReference type="OMA" id="WGKLACK"/>
<evidence type="ECO:0000313" key="3">
    <source>
        <dbReference type="Proteomes" id="UP000694392"/>
    </source>
</evidence>
<reference evidence="2" key="1">
    <citation type="submission" date="2025-08" db="UniProtKB">
        <authorList>
            <consortium name="Ensembl"/>
        </authorList>
    </citation>
    <scope>IDENTIFICATION</scope>
</reference>
<feature type="compositionally biased region" description="Basic and acidic residues" evidence="1">
    <location>
        <begin position="396"/>
        <end position="416"/>
    </location>
</feature>